<organism evidence="1 2">
    <name type="scientific">Plasmopara halstedii</name>
    <name type="common">Downy mildew of sunflower</name>
    <dbReference type="NCBI Taxonomy" id="4781"/>
    <lineage>
        <taxon>Eukaryota</taxon>
        <taxon>Sar</taxon>
        <taxon>Stramenopiles</taxon>
        <taxon>Oomycota</taxon>
        <taxon>Peronosporomycetes</taxon>
        <taxon>Peronosporales</taxon>
        <taxon>Peronosporaceae</taxon>
        <taxon>Plasmopara</taxon>
    </lineage>
</organism>
<reference evidence="2" key="1">
    <citation type="submission" date="2014-09" db="EMBL/GenBank/DDBJ databases">
        <authorList>
            <person name="Sharma Rahul"/>
            <person name="Thines Marco"/>
        </authorList>
    </citation>
    <scope>NUCLEOTIDE SEQUENCE [LARGE SCALE GENOMIC DNA]</scope>
</reference>
<sequence>MAFMKPLGFSDTTIVFWRLAELSILTRGIFRCVRAKGSLATGDDRAITLSSTLCFAYQNLDNSGIIVAFDKPPKNCMSPHCF</sequence>
<evidence type="ECO:0000313" key="2">
    <source>
        <dbReference type="Proteomes" id="UP000054928"/>
    </source>
</evidence>
<accession>A0A0N7L7D2</accession>
<dbReference type="AlphaFoldDB" id="A0A0N7L7D2"/>
<dbReference type="RefSeq" id="XP_024583116.1">
    <property type="nucleotide sequence ID" value="XM_024717637.1"/>
</dbReference>
<dbReference type="GeneID" id="36398486"/>
<proteinExistence type="predicted"/>
<name>A0A0N7L7D2_PLAHL</name>
<keyword evidence="2" id="KW-1185">Reference proteome</keyword>
<dbReference type="EMBL" id="CCYD01002349">
    <property type="protein sequence ID" value="CEG46747.1"/>
    <property type="molecule type" value="Genomic_DNA"/>
</dbReference>
<protein>
    <submittedName>
        <fullName evidence="1">Uncharacterized protein</fullName>
    </submittedName>
</protein>
<dbReference type="Proteomes" id="UP000054928">
    <property type="component" value="Unassembled WGS sequence"/>
</dbReference>
<evidence type="ECO:0000313" key="1">
    <source>
        <dbReference type="EMBL" id="CEG46747.1"/>
    </source>
</evidence>